<dbReference type="PIRSF" id="PIRSF000141">
    <property type="entry name" value="Anaerobic_G3P_dh"/>
    <property type="match status" value="1"/>
</dbReference>
<keyword evidence="1" id="KW-0285">Flavoprotein</keyword>
<dbReference type="InterPro" id="IPR003953">
    <property type="entry name" value="FAD-dep_OxRdtase_2_FAD-bd"/>
</dbReference>
<protein>
    <submittedName>
        <fullName evidence="6">Anaerobic glycerol-3-phosphate dehydrogenase subunit B</fullName>
        <ecNumber evidence="6">1.1.5.3</ecNumber>
    </submittedName>
</protein>
<dbReference type="InterPro" id="IPR036188">
    <property type="entry name" value="FAD/NAD-bd_sf"/>
</dbReference>
<evidence type="ECO:0000313" key="6">
    <source>
        <dbReference type="EMBL" id="HEB96559.1"/>
    </source>
</evidence>
<comment type="caution">
    <text evidence="6">The sequence shown here is derived from an EMBL/GenBank/DDBJ whole genome shotgun (WGS) entry which is preliminary data.</text>
</comment>
<proteinExistence type="predicted"/>
<dbReference type="SUPFAM" id="SSF51905">
    <property type="entry name" value="FAD/NAD(P)-binding domain"/>
    <property type="match status" value="1"/>
</dbReference>
<keyword evidence="4" id="KW-0812">Transmembrane</keyword>
<gene>
    <name evidence="6" type="primary">glpB</name>
    <name evidence="6" type="ORF">ENI96_09035</name>
</gene>
<evidence type="ECO:0000256" key="2">
    <source>
        <dbReference type="ARBA" id="ARBA00022643"/>
    </source>
</evidence>
<dbReference type="NCBIfam" id="TIGR03378">
    <property type="entry name" value="glycerol3P_GlpB"/>
    <property type="match status" value="1"/>
</dbReference>
<dbReference type="EC" id="1.1.5.3" evidence="6"/>
<reference evidence="6" key="1">
    <citation type="journal article" date="2020" name="mSystems">
        <title>Genome- and Community-Level Interaction Insights into Carbon Utilization and Element Cycling Functions of Hydrothermarchaeota in Hydrothermal Sediment.</title>
        <authorList>
            <person name="Zhou Z."/>
            <person name="Liu Y."/>
            <person name="Xu W."/>
            <person name="Pan J."/>
            <person name="Luo Z.H."/>
            <person name="Li M."/>
        </authorList>
    </citation>
    <scope>NUCLEOTIDE SEQUENCE [LARGE SCALE GENOMIC DNA]</scope>
    <source>
        <strain evidence="6">HyVt-443</strain>
    </source>
</reference>
<keyword evidence="4" id="KW-1133">Transmembrane helix</keyword>
<dbReference type="EMBL" id="DRKP01000101">
    <property type="protein sequence ID" value="HEB96559.1"/>
    <property type="molecule type" value="Genomic_DNA"/>
</dbReference>
<accession>A0A831W3F0</accession>
<evidence type="ECO:0000256" key="3">
    <source>
        <dbReference type="ARBA" id="ARBA00023002"/>
    </source>
</evidence>
<dbReference type="GO" id="GO:0004368">
    <property type="term" value="F:glycerol-3-phosphate dehydrogenase (quinone) activity"/>
    <property type="evidence" value="ECO:0007669"/>
    <property type="project" value="UniProtKB-EC"/>
</dbReference>
<keyword evidence="4" id="KW-0472">Membrane</keyword>
<name>A0A831W3F0_9GAMM</name>
<sequence>MSGEPRRHRVQLAVIGSGLAGCAAALFALERGLTTAQVGHSGALAYTSGHLDLLGVLDGRVVDDPWSALGELQRRQPGHPLARIAPETVRHAFHRFTAALSSLGIGYTTPGDRNLRAPTPAGTVKPTLSLPCTMAAGVTAARERSATLVVDFAGLEGFSARQLVANLGPRWPGLRCTRLDFPGMEDGGVLYPEAMARALEVPATRERLAGRIRAVLEGASCVGLPAILGIHRPDRVHRALQRALGATLFEVPTMPPGVAGIRLQEAFEQALPARGLTLVSRQKVTRLQLGKEEATLQLHDSYGPLEIHAGAVLLATGRFLSGGLVADRDGIREPLLDLPVQQPPGRDAWHRDDYLAPEGHPVNGAGIRCDRWLRPLNPDGRVVHPRLFAAGILLAGQDWVRQRCGAGVAIATAFAAVQAAARHLGPGDGDSTPNPG</sequence>
<keyword evidence="3 6" id="KW-0560">Oxidoreductase</keyword>
<feature type="domain" description="FAD-dependent oxidoreductase 2 FAD-binding" evidence="5">
    <location>
        <begin position="13"/>
        <end position="408"/>
    </location>
</feature>
<evidence type="ECO:0000256" key="1">
    <source>
        <dbReference type="ARBA" id="ARBA00022630"/>
    </source>
</evidence>
<keyword evidence="2" id="KW-0288">FMN</keyword>
<dbReference type="Pfam" id="PF00890">
    <property type="entry name" value="FAD_binding_2"/>
    <property type="match status" value="1"/>
</dbReference>
<dbReference type="InterPro" id="IPR009158">
    <property type="entry name" value="G3P_DH_GlpB_su"/>
</dbReference>
<dbReference type="PROSITE" id="PS51257">
    <property type="entry name" value="PROKAR_LIPOPROTEIN"/>
    <property type="match status" value="1"/>
</dbReference>
<dbReference type="GO" id="GO:0009331">
    <property type="term" value="C:glycerol-3-phosphate dehydrogenase (FAD) complex"/>
    <property type="evidence" value="ECO:0007669"/>
    <property type="project" value="InterPro"/>
</dbReference>
<evidence type="ECO:0000259" key="5">
    <source>
        <dbReference type="Pfam" id="PF00890"/>
    </source>
</evidence>
<dbReference type="NCBIfam" id="NF003725">
    <property type="entry name" value="PRK05329.2-4"/>
    <property type="match status" value="1"/>
</dbReference>
<feature type="transmembrane region" description="Helical" evidence="4">
    <location>
        <begin position="12"/>
        <end position="29"/>
    </location>
</feature>
<dbReference type="AlphaFoldDB" id="A0A831W3F0"/>
<evidence type="ECO:0000256" key="4">
    <source>
        <dbReference type="SAM" id="Phobius"/>
    </source>
</evidence>
<dbReference type="Proteomes" id="UP000886251">
    <property type="component" value="Unassembled WGS sequence"/>
</dbReference>
<organism evidence="6">
    <name type="scientific">Sedimenticola thiotaurini</name>
    <dbReference type="NCBI Taxonomy" id="1543721"/>
    <lineage>
        <taxon>Bacteria</taxon>
        <taxon>Pseudomonadati</taxon>
        <taxon>Pseudomonadota</taxon>
        <taxon>Gammaproteobacteria</taxon>
        <taxon>Chromatiales</taxon>
        <taxon>Sedimenticolaceae</taxon>
        <taxon>Sedimenticola</taxon>
    </lineage>
</organism>